<reference evidence="3" key="1">
    <citation type="submission" date="2020-10" db="EMBL/GenBank/DDBJ databases">
        <title>Diversity and distribution of actinomycetes associated with coral in the coast of Hainan.</title>
        <authorList>
            <person name="Li F."/>
        </authorList>
    </citation>
    <scope>NUCLEOTIDE SEQUENCE</scope>
    <source>
        <strain evidence="3">HNM0983</strain>
    </source>
</reference>
<feature type="region of interest" description="Disordered" evidence="1">
    <location>
        <begin position="1"/>
        <end position="46"/>
    </location>
</feature>
<dbReference type="EMBL" id="JADEYC010000033">
    <property type="protein sequence ID" value="MBE9376142.1"/>
    <property type="molecule type" value="Genomic_DNA"/>
</dbReference>
<keyword evidence="2" id="KW-0472">Membrane</keyword>
<keyword evidence="2" id="KW-1133">Transmembrane helix</keyword>
<evidence type="ECO:0000256" key="1">
    <source>
        <dbReference type="SAM" id="MobiDB-lite"/>
    </source>
</evidence>
<dbReference type="RefSeq" id="WP_193929591.1">
    <property type="nucleotide sequence ID" value="NZ_JADEYC010000033.1"/>
</dbReference>
<dbReference type="Proteomes" id="UP000598360">
    <property type="component" value="Unassembled WGS sequence"/>
</dbReference>
<name>A0A929BA75_9PSEU</name>
<protein>
    <submittedName>
        <fullName evidence="3">Uncharacterized protein</fullName>
    </submittedName>
</protein>
<feature type="compositionally biased region" description="Basic and acidic residues" evidence="1">
    <location>
        <begin position="188"/>
        <end position="204"/>
    </location>
</feature>
<sequence length="346" mass="36737">MVNRTDPEHATDRLPTDQLPGADTGLLTTGAYRPTCPDGHGDLADDGAALSCPQCGRTDSTGTSMLANLLSPDLGRLNQPLQVDPDNPSVARTQELVPVRPEDLAGPTETEPEATAPDDRTDLVAPVAEPVGTEPDDNTDLVAPEAEPAPTEPPTEEAPRPAPNPADDHPTEWFGPVREPLGKLHSATTRDELVDPDDPGEHPTPDLTTHARGTRDDGTIRTTGWLQIGSLSISSGVWAALAGATAGFALPTGALWPALVLAALAWCAWFATTRWWRPASPARNRERLPADQLQPDTPIRIHGPIGPVGVVDETTRTAERVHIRFIGGTQRITAADATCHVVDLRG</sequence>
<dbReference type="AlphaFoldDB" id="A0A929BA75"/>
<evidence type="ECO:0000313" key="3">
    <source>
        <dbReference type="EMBL" id="MBE9376142.1"/>
    </source>
</evidence>
<organism evidence="3 4">
    <name type="scientific">Saccharopolyspora montiporae</name>
    <dbReference type="NCBI Taxonomy" id="2781240"/>
    <lineage>
        <taxon>Bacteria</taxon>
        <taxon>Bacillati</taxon>
        <taxon>Actinomycetota</taxon>
        <taxon>Actinomycetes</taxon>
        <taxon>Pseudonocardiales</taxon>
        <taxon>Pseudonocardiaceae</taxon>
        <taxon>Saccharopolyspora</taxon>
    </lineage>
</organism>
<evidence type="ECO:0000313" key="4">
    <source>
        <dbReference type="Proteomes" id="UP000598360"/>
    </source>
</evidence>
<comment type="caution">
    <text evidence="3">The sequence shown here is derived from an EMBL/GenBank/DDBJ whole genome shotgun (WGS) entry which is preliminary data.</text>
</comment>
<gene>
    <name evidence="3" type="ORF">IQ251_16955</name>
</gene>
<evidence type="ECO:0000256" key="2">
    <source>
        <dbReference type="SAM" id="Phobius"/>
    </source>
</evidence>
<proteinExistence type="predicted"/>
<keyword evidence="4" id="KW-1185">Reference proteome</keyword>
<feature type="transmembrane region" description="Helical" evidence="2">
    <location>
        <begin position="225"/>
        <end position="248"/>
    </location>
</feature>
<feature type="compositionally biased region" description="Basic and acidic residues" evidence="1">
    <location>
        <begin position="1"/>
        <end position="15"/>
    </location>
</feature>
<keyword evidence="2" id="KW-0812">Transmembrane</keyword>
<accession>A0A929BA75</accession>
<feature type="transmembrane region" description="Helical" evidence="2">
    <location>
        <begin position="254"/>
        <end position="276"/>
    </location>
</feature>
<feature type="region of interest" description="Disordered" evidence="1">
    <location>
        <begin position="77"/>
        <end position="218"/>
    </location>
</feature>